<name>A0A068YZQ5_9GAMM</name>
<dbReference type="AlphaFoldDB" id="A0A068YZQ5"/>
<dbReference type="STRING" id="138074.SYMBAF_190032"/>
<dbReference type="RefSeq" id="WP_052447704.1">
    <property type="nucleotide sequence ID" value="NZ_CP050857.1"/>
</dbReference>
<feature type="transmembrane region" description="Helical" evidence="1">
    <location>
        <begin position="119"/>
        <end position="140"/>
    </location>
</feature>
<reference evidence="2 3" key="1">
    <citation type="journal article" date="2014" name="Genome Announc.">
        <title>Whole-Genome Sequence of Serratia symbiotica Strain CWBI-2.3T, a Free-Living Symbiont of the Black Bean Aphid Aphis fabae.</title>
        <authorList>
            <person name="Foray V."/>
            <person name="Grigorescu A.S."/>
            <person name="Sabri A."/>
            <person name="Haubruge E."/>
            <person name="Lognay G."/>
            <person name="Francis F."/>
            <person name="Fauconnier M.L."/>
            <person name="Hance T."/>
            <person name="Thonart P."/>
        </authorList>
    </citation>
    <scope>NUCLEOTIDE SEQUENCE [LARGE SCALE GENOMIC DNA]</scope>
    <source>
        <strain evidence="2">CWBI-2.3</strain>
        <plasmid evidence="2 3">pSsAf2.3-2</plasmid>
    </source>
</reference>
<sequence>MINQFSLPCEKNISLYLWYVIKWTSAHEFADITARNNVLRQVTAMRLSAHPSGYPDPADISMLIHCIRDEKFRIVRERGRGDSAAAEIQCLIDALKRLEAAALQARPVSVSRSHRYGEWAGLASIILMLMSPVFFGLLLYLPPTRFCVLALIVYGLLAGAAETLSQDKFSPLFAAITLAVLFVTAVGLALAFFYTAANGL</sequence>
<protein>
    <submittedName>
        <fullName evidence="2">Uncharacterized protein</fullName>
    </submittedName>
</protein>
<gene>
    <name evidence="2" type="ORF">SYMBAF_16930</name>
</gene>
<keyword evidence="1" id="KW-0472">Membrane</keyword>
<proteinExistence type="predicted"/>
<feature type="transmembrane region" description="Helical" evidence="1">
    <location>
        <begin position="146"/>
        <end position="165"/>
    </location>
</feature>
<accession>A0A068YZQ5</accession>
<evidence type="ECO:0000313" key="3">
    <source>
        <dbReference type="Proteomes" id="UP000042738"/>
    </source>
</evidence>
<evidence type="ECO:0000256" key="1">
    <source>
        <dbReference type="SAM" id="Phobius"/>
    </source>
</evidence>
<feature type="transmembrane region" description="Helical" evidence="1">
    <location>
        <begin position="172"/>
        <end position="194"/>
    </location>
</feature>
<dbReference type="GeneID" id="93738159"/>
<evidence type="ECO:0000313" key="2">
    <source>
        <dbReference type="EMBL" id="QLH64512.1"/>
    </source>
</evidence>
<dbReference type="Proteomes" id="UP000042738">
    <property type="component" value="Plasmid pSsAf2.3-2"/>
</dbReference>
<keyword evidence="1" id="KW-1133">Transmembrane helix</keyword>
<geneLocation type="plasmid" evidence="2 3">
    <name>pSsAf2.3-2</name>
</geneLocation>
<keyword evidence="2" id="KW-0614">Plasmid</keyword>
<organism evidence="2 3">
    <name type="scientific">Serratia symbiotica</name>
    <dbReference type="NCBI Taxonomy" id="138074"/>
    <lineage>
        <taxon>Bacteria</taxon>
        <taxon>Pseudomonadati</taxon>
        <taxon>Pseudomonadota</taxon>
        <taxon>Gammaproteobacteria</taxon>
        <taxon>Enterobacterales</taxon>
        <taxon>Yersiniaceae</taxon>
        <taxon>Serratia</taxon>
    </lineage>
</organism>
<keyword evidence="1" id="KW-0812">Transmembrane</keyword>
<dbReference type="EMBL" id="CP050857">
    <property type="protein sequence ID" value="QLH64512.1"/>
    <property type="molecule type" value="Genomic_DNA"/>
</dbReference>